<evidence type="ECO:0000256" key="2">
    <source>
        <dbReference type="ARBA" id="ARBA00022692"/>
    </source>
</evidence>
<dbReference type="EMBL" id="CP104013">
    <property type="protein sequence ID" value="UYP46997.1"/>
    <property type="molecule type" value="Genomic_DNA"/>
</dbReference>
<keyword evidence="2 5" id="KW-0812">Transmembrane</keyword>
<dbReference type="Proteomes" id="UP001208689">
    <property type="component" value="Chromosome"/>
</dbReference>
<feature type="transmembrane region" description="Helical" evidence="5">
    <location>
        <begin position="57"/>
        <end position="75"/>
    </location>
</feature>
<organism evidence="6 7">
    <name type="scientific">Candidatus Lokiarchaeum ossiferum</name>
    <dbReference type="NCBI Taxonomy" id="2951803"/>
    <lineage>
        <taxon>Archaea</taxon>
        <taxon>Promethearchaeati</taxon>
        <taxon>Promethearchaeota</taxon>
        <taxon>Promethearchaeia</taxon>
        <taxon>Promethearchaeales</taxon>
        <taxon>Promethearchaeaceae</taxon>
        <taxon>Candidatus Lokiarchaeum</taxon>
    </lineage>
</organism>
<comment type="subcellular location">
    <subcellularLocation>
        <location evidence="1">Endomembrane system</location>
        <topology evidence="1">Multi-pass membrane protein</topology>
    </subcellularLocation>
</comment>
<reference evidence="6" key="1">
    <citation type="submission" date="2022-09" db="EMBL/GenBank/DDBJ databases">
        <title>Actin cytoskeleton and complex cell architecture in an #Asgard archaeon.</title>
        <authorList>
            <person name="Ponce Toledo R.I."/>
            <person name="Schleper C."/>
            <person name="Rodrigues Oliveira T."/>
            <person name="Wollweber F."/>
            <person name="Xu J."/>
            <person name="Rittmann S."/>
            <person name="Klingl A."/>
            <person name="Pilhofer M."/>
        </authorList>
    </citation>
    <scope>NUCLEOTIDE SEQUENCE</scope>
    <source>
        <strain evidence="6">B-35</strain>
    </source>
</reference>
<sequence length="172" mass="20580">MNQESHQVPKNNRKDLGKTVSRCDLKQVILFFSFLIFVSLDLLYLKIDVGLNLEMKWYYRLVISLPLFIIGIIIAKKSMVIMYYEVRSPPVVVDWGPFRYSRHPMYLSALLFYFGITVFSFSVVGIIYYLFIYGFYGYLAHFEENHLISQYQEAYVDYKKQVLKWIDFRHFS</sequence>
<keyword evidence="4 5" id="KW-0472">Membrane</keyword>
<name>A0ABY6HTZ3_9ARCH</name>
<evidence type="ECO:0000256" key="1">
    <source>
        <dbReference type="ARBA" id="ARBA00004127"/>
    </source>
</evidence>
<evidence type="ECO:0000256" key="5">
    <source>
        <dbReference type="SAM" id="Phobius"/>
    </source>
</evidence>
<gene>
    <name evidence="6" type="ORF">NEF87_003282</name>
</gene>
<accession>A0ABY6HTZ3</accession>
<evidence type="ECO:0000256" key="3">
    <source>
        <dbReference type="ARBA" id="ARBA00022989"/>
    </source>
</evidence>
<keyword evidence="3 5" id="KW-1133">Transmembrane helix</keyword>
<feature type="transmembrane region" description="Helical" evidence="5">
    <location>
        <begin position="28"/>
        <end position="45"/>
    </location>
</feature>
<evidence type="ECO:0000313" key="7">
    <source>
        <dbReference type="Proteomes" id="UP001208689"/>
    </source>
</evidence>
<protein>
    <recommendedName>
        <fullName evidence="8">Isoprenylcysteine carboxylmethyltransferase family protein</fullName>
    </recommendedName>
</protein>
<dbReference type="Gene3D" id="1.20.120.1630">
    <property type="match status" value="1"/>
</dbReference>
<proteinExistence type="predicted"/>
<evidence type="ECO:0000256" key="4">
    <source>
        <dbReference type="ARBA" id="ARBA00023136"/>
    </source>
</evidence>
<evidence type="ECO:0000313" key="6">
    <source>
        <dbReference type="EMBL" id="UYP46997.1"/>
    </source>
</evidence>
<keyword evidence="7" id="KW-1185">Reference proteome</keyword>
<feature type="transmembrane region" description="Helical" evidence="5">
    <location>
        <begin position="110"/>
        <end position="136"/>
    </location>
</feature>
<dbReference type="Pfam" id="PF04191">
    <property type="entry name" value="PEMT"/>
    <property type="match status" value="1"/>
</dbReference>
<evidence type="ECO:0008006" key="8">
    <source>
        <dbReference type="Google" id="ProtNLM"/>
    </source>
</evidence>
<dbReference type="InterPro" id="IPR007318">
    <property type="entry name" value="Phopholipid_MeTrfase"/>
</dbReference>